<organism evidence="1 2">
    <name type="scientific">Lindgomyces ingoldianus</name>
    <dbReference type="NCBI Taxonomy" id="673940"/>
    <lineage>
        <taxon>Eukaryota</taxon>
        <taxon>Fungi</taxon>
        <taxon>Dikarya</taxon>
        <taxon>Ascomycota</taxon>
        <taxon>Pezizomycotina</taxon>
        <taxon>Dothideomycetes</taxon>
        <taxon>Pleosporomycetidae</taxon>
        <taxon>Pleosporales</taxon>
        <taxon>Lindgomycetaceae</taxon>
        <taxon>Lindgomyces</taxon>
    </lineage>
</organism>
<proteinExistence type="predicted"/>
<dbReference type="EMBL" id="MU003546">
    <property type="protein sequence ID" value="KAF2463785.1"/>
    <property type="molecule type" value="Genomic_DNA"/>
</dbReference>
<name>A0ACB6QA75_9PLEO</name>
<gene>
    <name evidence="1" type="ORF">BDR25DRAFT_362462</name>
</gene>
<reference evidence="1" key="1">
    <citation type="journal article" date="2020" name="Stud. Mycol.">
        <title>101 Dothideomycetes genomes: a test case for predicting lifestyles and emergence of pathogens.</title>
        <authorList>
            <person name="Haridas S."/>
            <person name="Albert R."/>
            <person name="Binder M."/>
            <person name="Bloem J."/>
            <person name="Labutti K."/>
            <person name="Salamov A."/>
            <person name="Andreopoulos B."/>
            <person name="Baker S."/>
            <person name="Barry K."/>
            <person name="Bills G."/>
            <person name="Bluhm B."/>
            <person name="Cannon C."/>
            <person name="Castanera R."/>
            <person name="Culley D."/>
            <person name="Daum C."/>
            <person name="Ezra D."/>
            <person name="Gonzalez J."/>
            <person name="Henrissat B."/>
            <person name="Kuo A."/>
            <person name="Liang C."/>
            <person name="Lipzen A."/>
            <person name="Lutzoni F."/>
            <person name="Magnuson J."/>
            <person name="Mondo S."/>
            <person name="Nolan M."/>
            <person name="Ohm R."/>
            <person name="Pangilinan J."/>
            <person name="Park H.-J."/>
            <person name="Ramirez L."/>
            <person name="Alfaro M."/>
            <person name="Sun H."/>
            <person name="Tritt A."/>
            <person name="Yoshinaga Y."/>
            <person name="Zwiers L.-H."/>
            <person name="Turgeon B."/>
            <person name="Goodwin S."/>
            <person name="Spatafora J."/>
            <person name="Crous P."/>
            <person name="Grigoriev I."/>
        </authorList>
    </citation>
    <scope>NUCLEOTIDE SEQUENCE</scope>
    <source>
        <strain evidence="1">ATCC 200398</strain>
    </source>
</reference>
<sequence>MCFKPSSSLEYSTDAQTVDSKKPFQPASLSNKALFVKVGANPYPTTSKSSRYGVAFDCIWVRKTTLHLEDDTGSSDGKFESPTSFAFYSAIWMRILGVKQVSRGEASMAKHAEQYVRFPIILFVANARDLHAYTKIQILRLFSNCLDLTEPSGDAWAEKVAILRSSITWLLISTATEKFFAFGCTVVWSALSYGVQCLITSISLSKSDNGGNFPLTKPLERETTAACISFLAMDWIRFDVNVALVAHSVTLSSSTLGFGDVYHDILDHRHMVYSANFIE</sequence>
<comment type="caution">
    <text evidence="1">The sequence shown here is derived from an EMBL/GenBank/DDBJ whole genome shotgun (WGS) entry which is preliminary data.</text>
</comment>
<evidence type="ECO:0000313" key="2">
    <source>
        <dbReference type="Proteomes" id="UP000799755"/>
    </source>
</evidence>
<protein>
    <submittedName>
        <fullName evidence="1">Uncharacterized protein</fullName>
    </submittedName>
</protein>
<keyword evidence="2" id="KW-1185">Reference proteome</keyword>
<accession>A0ACB6QA75</accession>
<evidence type="ECO:0000313" key="1">
    <source>
        <dbReference type="EMBL" id="KAF2463785.1"/>
    </source>
</evidence>
<dbReference type="Proteomes" id="UP000799755">
    <property type="component" value="Unassembled WGS sequence"/>
</dbReference>